<keyword evidence="9" id="KW-1185">Reference proteome</keyword>
<dbReference type="PANTHER" id="PTHR42812">
    <property type="entry name" value="BETA-XYLOSIDASE"/>
    <property type="match status" value="1"/>
</dbReference>
<dbReference type="OrthoDB" id="9801455at2"/>
<dbReference type="InterPro" id="IPR041542">
    <property type="entry name" value="GH43_C2"/>
</dbReference>
<feature type="active site" description="Proton acceptor" evidence="4">
    <location>
        <position position="81"/>
    </location>
</feature>
<name>A0A1H7MEL0_OLID1</name>
<organism evidence="8 9">
    <name type="scientific">Olivibacter domesticus</name>
    <name type="common">Pseudosphingobacterium domesticum</name>
    <dbReference type="NCBI Taxonomy" id="407022"/>
    <lineage>
        <taxon>Bacteria</taxon>
        <taxon>Pseudomonadati</taxon>
        <taxon>Bacteroidota</taxon>
        <taxon>Sphingobacteriia</taxon>
        <taxon>Sphingobacteriales</taxon>
        <taxon>Sphingobacteriaceae</taxon>
        <taxon>Olivibacter</taxon>
    </lineage>
</organism>
<dbReference type="GO" id="GO:0004553">
    <property type="term" value="F:hydrolase activity, hydrolyzing O-glycosyl compounds"/>
    <property type="evidence" value="ECO:0007669"/>
    <property type="project" value="InterPro"/>
</dbReference>
<dbReference type="GO" id="GO:0005975">
    <property type="term" value="P:carbohydrate metabolic process"/>
    <property type="evidence" value="ECO:0007669"/>
    <property type="project" value="InterPro"/>
</dbReference>
<dbReference type="InterPro" id="IPR006710">
    <property type="entry name" value="Glyco_hydro_43"/>
</dbReference>
<feature type="active site" description="Proton donor" evidence="4">
    <location>
        <position position="257"/>
    </location>
</feature>
<dbReference type="EMBL" id="FOAF01000001">
    <property type="protein sequence ID" value="SEL09614.1"/>
    <property type="molecule type" value="Genomic_DNA"/>
</dbReference>
<evidence type="ECO:0000313" key="8">
    <source>
        <dbReference type="EMBL" id="SEL09614.1"/>
    </source>
</evidence>
<dbReference type="Pfam" id="PF17851">
    <property type="entry name" value="GH43_C2"/>
    <property type="match status" value="1"/>
</dbReference>
<evidence type="ECO:0000313" key="9">
    <source>
        <dbReference type="Proteomes" id="UP000199421"/>
    </source>
</evidence>
<evidence type="ECO:0000256" key="4">
    <source>
        <dbReference type="PIRSR" id="PIRSR606710-1"/>
    </source>
</evidence>
<dbReference type="InterPro" id="IPR023296">
    <property type="entry name" value="Glyco_hydro_beta-prop_sf"/>
</dbReference>
<dbReference type="Pfam" id="PF04616">
    <property type="entry name" value="Glyco_hydro_43"/>
    <property type="match status" value="1"/>
</dbReference>
<reference evidence="9" key="1">
    <citation type="submission" date="2016-10" db="EMBL/GenBank/DDBJ databases">
        <authorList>
            <person name="Varghese N."/>
            <person name="Submissions S."/>
        </authorList>
    </citation>
    <scope>NUCLEOTIDE SEQUENCE [LARGE SCALE GENOMIC DNA]</scope>
    <source>
        <strain evidence="9">DSM 18733</strain>
    </source>
</reference>
<dbReference type="AlphaFoldDB" id="A0A1H7MEL0"/>
<sequence length="588" mass="66266">MMKKTKSKSLCFPIGPVFLLVFFAFFPWPSRAQINNNAENRLNSTPLFTYFKYEGKDEVYKKNPLNTNEFYTPILQGCYPDPSITRRGNDYYLVNSSFAFFPGVPIFHSNDLVNWKQIGHVLDRPSQLKVADAGMSEGIYAPDISYNPHNETFYMITTQFAGGIGNMVVKTKDPLKGWSDPIKLNFDGIDPALFFDDNGKAYVVHNDAPEKDKEQYNGHRVIKIWDYDLERDQIVPGSDKVIVDGGVDISKKPIWIEGPHLYKRNGRYYLMCAEGGTGDQHSEVVFVSENPKGPFKPASENPILSQRHLPKDRENKVDWAGHADLVEGPDGKYYGVFLGVRPNEANRVNTGRETFILPVDWSGEFPVFEGGLEPMPVKLKMPSGVINKTGKNGFLPNGNFVFNDDFKGKTLDLRWIGVRGPRENFIQIGREGLRIKPFEVNMNEVKPTSTLFYRQQHKKFSATVRMSYQPTSEKELAGIVCLQKETFHYVFGITKKEQQHYLVLQRTQNGQSELIASEPIEEGKAIELQVSAEGDRYQFNYAFDGKNFKNLGGTVSGDILSTDVAGGFTGALIGLYATKANDISPKSD</sequence>
<dbReference type="Proteomes" id="UP000199421">
    <property type="component" value="Unassembled WGS sequence"/>
</dbReference>
<keyword evidence="2 6" id="KW-0378">Hydrolase</keyword>
<evidence type="ECO:0000256" key="6">
    <source>
        <dbReference type="RuleBase" id="RU361187"/>
    </source>
</evidence>
<dbReference type="STRING" id="407022.SAMN05661044_01976"/>
<keyword evidence="3 6" id="KW-0326">Glycosidase</keyword>
<dbReference type="InterPro" id="IPR013320">
    <property type="entry name" value="ConA-like_dom_sf"/>
</dbReference>
<evidence type="ECO:0000256" key="1">
    <source>
        <dbReference type="ARBA" id="ARBA00009865"/>
    </source>
</evidence>
<dbReference type="PANTHER" id="PTHR42812:SF12">
    <property type="entry name" value="BETA-XYLOSIDASE-RELATED"/>
    <property type="match status" value="1"/>
</dbReference>
<proteinExistence type="inferred from homology"/>
<dbReference type="SUPFAM" id="SSF49899">
    <property type="entry name" value="Concanavalin A-like lectins/glucanases"/>
    <property type="match status" value="1"/>
</dbReference>
<dbReference type="Gene3D" id="2.115.10.20">
    <property type="entry name" value="Glycosyl hydrolase domain, family 43"/>
    <property type="match status" value="1"/>
</dbReference>
<evidence type="ECO:0000256" key="5">
    <source>
        <dbReference type="PIRSR" id="PIRSR606710-2"/>
    </source>
</evidence>
<dbReference type="Gene3D" id="2.60.120.200">
    <property type="match status" value="1"/>
</dbReference>
<dbReference type="CDD" id="cd18617">
    <property type="entry name" value="GH43_XynB-like"/>
    <property type="match status" value="1"/>
</dbReference>
<dbReference type="InterPro" id="IPR051795">
    <property type="entry name" value="Glycosyl_Hydrlase_43"/>
</dbReference>
<comment type="similarity">
    <text evidence="1 6">Belongs to the glycosyl hydrolase 43 family.</text>
</comment>
<evidence type="ECO:0000256" key="3">
    <source>
        <dbReference type="ARBA" id="ARBA00023295"/>
    </source>
</evidence>
<protein>
    <submittedName>
        <fullName evidence="8">Alpha-N-arabinofuranosidase</fullName>
    </submittedName>
</protein>
<dbReference type="RefSeq" id="WP_093323746.1">
    <property type="nucleotide sequence ID" value="NZ_FOAF01000001.1"/>
</dbReference>
<evidence type="ECO:0000256" key="2">
    <source>
        <dbReference type="ARBA" id="ARBA00022801"/>
    </source>
</evidence>
<feature type="domain" description="Beta-xylosidase C-terminal Concanavalin A-like" evidence="7">
    <location>
        <begin position="403"/>
        <end position="580"/>
    </location>
</feature>
<evidence type="ECO:0000259" key="7">
    <source>
        <dbReference type="Pfam" id="PF17851"/>
    </source>
</evidence>
<accession>A0A1H7MEL0</accession>
<gene>
    <name evidence="8" type="ORF">SAMN05661044_01976</name>
</gene>
<dbReference type="SUPFAM" id="SSF75005">
    <property type="entry name" value="Arabinanase/levansucrase/invertase"/>
    <property type="match status" value="1"/>
</dbReference>
<feature type="site" description="Important for catalytic activity, responsible for pKa modulation of the active site Glu and correct orientation of both the proton donor and substrate" evidence="5">
    <location>
        <position position="190"/>
    </location>
</feature>